<gene>
    <name evidence="2" type="ORF">LPB303_13215</name>
</gene>
<dbReference type="Proteomes" id="UP000076923">
    <property type="component" value="Unassembled WGS sequence"/>
</dbReference>
<keyword evidence="3" id="KW-1185">Reference proteome</keyword>
<sequence>MAGGGSIQGMRTSLSNNKRLLRKKSLFRPERTFLSLKSEYIKSAGGEIVLKKATKAQLRTIRLKIIKERERKFYTICITLLVLLSIIGLVTYNVSQNNNVTKADVEKIQLKDKAERSLVYILKGDNWLKERSWHNAIFEYEIANKILPNDYVINHRLANAYSLRCENEFKDCLKGKKLVDRLIKQFPQKTELLELRERLEYEY</sequence>
<evidence type="ECO:0000313" key="3">
    <source>
        <dbReference type="Proteomes" id="UP000076923"/>
    </source>
</evidence>
<evidence type="ECO:0000256" key="1">
    <source>
        <dbReference type="SAM" id="Phobius"/>
    </source>
</evidence>
<keyword evidence="1" id="KW-0472">Membrane</keyword>
<reference evidence="2 3" key="1">
    <citation type="submission" date="2016-02" db="EMBL/GenBank/DDBJ databases">
        <title>Draft genome sequence of Polaribacter atrinae KACC17473.</title>
        <authorList>
            <person name="Shin S.-K."/>
            <person name="Yi H."/>
        </authorList>
    </citation>
    <scope>NUCLEOTIDE SEQUENCE [LARGE SCALE GENOMIC DNA]</scope>
    <source>
        <strain evidence="2 3">KACC 17473</strain>
    </source>
</reference>
<dbReference type="AlphaFoldDB" id="A0A176T6D3"/>
<keyword evidence="1" id="KW-0812">Transmembrane</keyword>
<protein>
    <submittedName>
        <fullName evidence="2">Uncharacterized protein</fullName>
    </submittedName>
</protein>
<dbReference type="EMBL" id="LVWE01000055">
    <property type="protein sequence ID" value="OAD43420.1"/>
    <property type="molecule type" value="Genomic_DNA"/>
</dbReference>
<keyword evidence="1" id="KW-1133">Transmembrane helix</keyword>
<name>A0A176T6D3_9FLAO</name>
<evidence type="ECO:0000313" key="2">
    <source>
        <dbReference type="EMBL" id="OAD43420.1"/>
    </source>
</evidence>
<dbReference type="InterPro" id="IPR011990">
    <property type="entry name" value="TPR-like_helical_dom_sf"/>
</dbReference>
<accession>A0A176T6D3</accession>
<feature type="transmembrane region" description="Helical" evidence="1">
    <location>
        <begin position="73"/>
        <end position="92"/>
    </location>
</feature>
<proteinExistence type="predicted"/>
<comment type="caution">
    <text evidence="2">The sequence shown here is derived from an EMBL/GenBank/DDBJ whole genome shotgun (WGS) entry which is preliminary data.</text>
</comment>
<dbReference type="OrthoDB" id="1454797at2"/>
<dbReference type="SUPFAM" id="SSF48452">
    <property type="entry name" value="TPR-like"/>
    <property type="match status" value="1"/>
</dbReference>
<dbReference type="RefSeq" id="WP_068451029.1">
    <property type="nucleotide sequence ID" value="NZ_CP150660.1"/>
</dbReference>
<organism evidence="2 3">
    <name type="scientific">Polaribacter atrinae</name>
    <dbReference type="NCBI Taxonomy" id="1333662"/>
    <lineage>
        <taxon>Bacteria</taxon>
        <taxon>Pseudomonadati</taxon>
        <taxon>Bacteroidota</taxon>
        <taxon>Flavobacteriia</taxon>
        <taxon>Flavobacteriales</taxon>
        <taxon>Flavobacteriaceae</taxon>
    </lineage>
</organism>